<organism evidence="1 2">
    <name type="scientific">Saguinus oedipus</name>
    <name type="common">Cotton-top tamarin</name>
    <name type="synonym">Oedipomidas oedipus</name>
    <dbReference type="NCBI Taxonomy" id="9490"/>
    <lineage>
        <taxon>Eukaryota</taxon>
        <taxon>Metazoa</taxon>
        <taxon>Chordata</taxon>
        <taxon>Craniata</taxon>
        <taxon>Vertebrata</taxon>
        <taxon>Euteleostomi</taxon>
        <taxon>Mammalia</taxon>
        <taxon>Eutheria</taxon>
        <taxon>Euarchontoglires</taxon>
        <taxon>Primates</taxon>
        <taxon>Haplorrhini</taxon>
        <taxon>Platyrrhini</taxon>
        <taxon>Cebidae</taxon>
        <taxon>Callitrichinae</taxon>
        <taxon>Saguinus</taxon>
    </lineage>
</organism>
<evidence type="ECO:0000313" key="2">
    <source>
        <dbReference type="Proteomes" id="UP001266305"/>
    </source>
</evidence>
<sequence>MIPRTEYADQARLDQLLSPSPLNNSLGNGVEGALHKLLGTVACLRERTGMFTCWTIISGAVFSNVQSAHHSVGGTSVGDEQEDLYAAVMEKVPYGRMNNGVGATE</sequence>
<evidence type="ECO:0000313" key="1">
    <source>
        <dbReference type="EMBL" id="KAK2091738.1"/>
    </source>
</evidence>
<keyword evidence="2" id="KW-1185">Reference proteome</keyword>
<dbReference type="Proteomes" id="UP001266305">
    <property type="component" value="Unassembled WGS sequence"/>
</dbReference>
<dbReference type="EMBL" id="JASSZA010000016">
    <property type="protein sequence ID" value="KAK2091738.1"/>
    <property type="molecule type" value="Genomic_DNA"/>
</dbReference>
<proteinExistence type="predicted"/>
<name>A0ABQ9U3U2_SAGOE</name>
<comment type="caution">
    <text evidence="1">The sequence shown here is derived from an EMBL/GenBank/DDBJ whole genome shotgun (WGS) entry which is preliminary data.</text>
</comment>
<protein>
    <submittedName>
        <fullName evidence="1">Uncharacterized protein</fullName>
    </submittedName>
</protein>
<gene>
    <name evidence="1" type="ORF">P7K49_031022</name>
</gene>
<reference evidence="1 2" key="1">
    <citation type="submission" date="2023-05" db="EMBL/GenBank/DDBJ databases">
        <title>B98-5 Cell Line De Novo Hybrid Assembly: An Optical Mapping Approach.</title>
        <authorList>
            <person name="Kananen K."/>
            <person name="Auerbach J.A."/>
            <person name="Kautto E."/>
            <person name="Blachly J.S."/>
        </authorList>
    </citation>
    <scope>NUCLEOTIDE SEQUENCE [LARGE SCALE GENOMIC DNA]</scope>
    <source>
        <strain evidence="1">B95-8</strain>
        <tissue evidence="1">Cell line</tissue>
    </source>
</reference>
<accession>A0ABQ9U3U2</accession>